<dbReference type="Proteomes" id="UP000320664">
    <property type="component" value="Segment"/>
</dbReference>
<reference evidence="6" key="1">
    <citation type="journal article" date="2017" name="J. Gen. Virol.">
        <title>Recombination events and variability among full-length genomes of co-circulating molluscum contagiosum virus subtypes 1 and 2.</title>
        <authorList>
            <person name="Lopez-Bueno A."/>
            <person name="Parras-Molto M."/>
            <person name="Lopez-Barrantes O."/>
            <person name="Belda S."/>
            <person name="Alejo A."/>
        </authorList>
    </citation>
    <scope>NUCLEOTIDE SEQUENCE</scope>
    <source>
        <strain evidence="6">Madrid 2016_1</strain>
    </source>
</reference>
<protein>
    <recommendedName>
        <fullName evidence="4">Virion core protein 4b</fullName>
    </recommendedName>
</protein>
<dbReference type="Pfam" id="PF03292">
    <property type="entry name" value="Pox_P4B"/>
    <property type="match status" value="1"/>
</dbReference>
<evidence type="ECO:0000256" key="4">
    <source>
        <dbReference type="ARBA" id="ARBA00032365"/>
    </source>
</evidence>
<gene>
    <name evidence="6" type="primary">MC106L</name>
</gene>
<evidence type="ECO:0000313" key="6">
    <source>
        <dbReference type="EMBL" id="AQY16679.1"/>
    </source>
</evidence>
<dbReference type="Proteomes" id="UP000319755">
    <property type="component" value="Genome"/>
</dbReference>
<comment type="subcellular location">
    <subcellularLocation>
        <location evidence="1">Virion</location>
    </subcellularLocation>
</comment>
<name>A0A1S7DLU3_MCV2</name>
<dbReference type="EMBL" id="KY040274">
    <property type="protein sequence ID" value="AQY16679.1"/>
    <property type="molecule type" value="Genomic_DNA"/>
</dbReference>
<dbReference type="EMBL" id="MH320548">
    <property type="protein sequence ID" value="AYO87741.1"/>
    <property type="molecule type" value="Genomic_DNA"/>
</dbReference>
<reference evidence="7" key="2">
    <citation type="journal article" date="2018" name="Viruses">
        <title>New Insights into the Evolutionary and Genomic Landscape of Molluscum Contagiosum Virus (MCV) based on Nine MCV1 and Six MCV2 Complete Genome Sequences.</title>
        <authorList>
            <person name="Zorec T."/>
            <person name="Kutnjak D."/>
            <person name="Hosnjak L."/>
            <person name="Kusar B."/>
            <person name="Trcko K."/>
            <person name="Kocjan B."/>
            <person name="Li Y."/>
            <person name="Krizmaric M."/>
            <person name="Miljkovic J."/>
            <person name="Ravnikar M."/>
            <person name="Poljak M."/>
        </authorList>
    </citation>
    <scope>NUCLEOTIDE SEQUENCE [LARGE SCALE GENOMIC DNA]</scope>
    <source>
        <strain evidence="7">MCV2_MB98</strain>
        <strain evidence="8">MCV2_MC313</strain>
        <strain evidence="9">MCV2_MC316</strain>
        <strain evidence="10">MCV2_MC332</strain>
        <strain evidence="11">MCV2_MC515</strain>
    </source>
</reference>
<dbReference type="EMBL" id="MH320556">
    <property type="protein sequence ID" value="AYO89129.1"/>
    <property type="molecule type" value="Genomic_DNA"/>
</dbReference>
<dbReference type="Proteomes" id="UP000317891">
    <property type="component" value="Segment"/>
</dbReference>
<dbReference type="EMBL" id="MH320549">
    <property type="protein sequence ID" value="AYO87911.1"/>
    <property type="molecule type" value="Genomic_DNA"/>
</dbReference>
<feature type="region of interest" description="Disordered" evidence="5">
    <location>
        <begin position="62"/>
        <end position="100"/>
    </location>
</feature>
<dbReference type="Proteomes" id="UP000320816">
    <property type="component" value="Segment"/>
</dbReference>
<organism evidence="6">
    <name type="scientific">Molluscum contagiosum virus subtype 2</name>
    <name type="common">MOCV</name>
    <name type="synonym">MCVII</name>
    <dbReference type="NCBI Taxonomy" id="10281"/>
    <lineage>
        <taxon>Viruses</taxon>
        <taxon>Varidnaviria</taxon>
        <taxon>Bamfordvirae</taxon>
        <taxon>Nucleocytoviricota</taxon>
        <taxon>Pokkesviricetes</taxon>
        <taxon>Chitovirales</taxon>
        <taxon>Poxviridae</taxon>
        <taxon>Chordopoxvirinae</taxon>
        <taxon>Molluscipoxvirus</taxon>
        <taxon>Molluscipoxvirus molluscum</taxon>
        <taxon>Molluscum contagiosum virus</taxon>
    </lineage>
</organism>
<evidence type="ECO:0000256" key="5">
    <source>
        <dbReference type="SAM" id="MobiDB-lite"/>
    </source>
</evidence>
<dbReference type="InterPro" id="IPR004972">
    <property type="entry name" value="P4B"/>
</dbReference>
<accession>A0A1S7DLU3</accession>
<evidence type="ECO:0000313" key="9">
    <source>
        <dbReference type="EMBL" id="AYO88081.1"/>
    </source>
</evidence>
<evidence type="ECO:0000313" key="11">
    <source>
        <dbReference type="EMBL" id="AYO89129.1"/>
    </source>
</evidence>
<evidence type="ECO:0000256" key="2">
    <source>
        <dbReference type="ARBA" id="ARBA00022844"/>
    </source>
</evidence>
<dbReference type="GO" id="GO:0044423">
    <property type="term" value="C:virion component"/>
    <property type="evidence" value="ECO:0007669"/>
    <property type="project" value="UniProtKB-KW"/>
</dbReference>
<keyword evidence="2" id="KW-0946">Virion</keyword>
<dbReference type="Proteomes" id="UP000315637">
    <property type="component" value="Segment"/>
</dbReference>
<dbReference type="Proteomes" id="UP000317568">
    <property type="component" value="Genome"/>
</dbReference>
<evidence type="ECO:0000313" key="8">
    <source>
        <dbReference type="EMBL" id="AYO87911.1"/>
    </source>
</evidence>
<evidence type="ECO:0000256" key="3">
    <source>
        <dbReference type="ARBA" id="ARBA00025179"/>
    </source>
</evidence>
<evidence type="ECO:0000256" key="1">
    <source>
        <dbReference type="ARBA" id="ARBA00004328"/>
    </source>
</evidence>
<reference evidence="7" key="3">
    <citation type="submission" date="2018-05" db="EMBL/GenBank/DDBJ databases">
        <authorList>
            <person name="Zorec T.M."/>
            <person name="Hosnjak L."/>
            <person name="Kutnjak D."/>
            <person name="Kusar B."/>
            <person name="Trcko K."/>
            <person name="Kocjan B.J."/>
            <person name="Li Y."/>
            <person name="Krizmaric M."/>
            <person name="Miljkovic J."/>
            <person name="Ravnikar M."/>
            <person name="Poljak M."/>
        </authorList>
    </citation>
    <scope>NUCLEOTIDE SEQUENCE</scope>
    <source>
        <strain evidence="7">MCV2_MB98</strain>
        <strain evidence="8">MCV2_MC313</strain>
        <strain evidence="9">MCV2_MC316</strain>
        <strain evidence="10">MCV2_MC332</strain>
        <strain evidence="11">MCV2_MC515</strain>
    </source>
</reference>
<evidence type="ECO:0000313" key="7">
    <source>
        <dbReference type="EMBL" id="AYO87741.1"/>
    </source>
</evidence>
<sequence length="675" mass="75354">METKAGPDSVFLCSRLNLGAHYRNQLLSLVDRAHLHEPAPSMLCSICDTLAKVLPEDAGVSAGARQQRPVRRAPAAPRARVSPRRVAGARGEDACKPSSEAGDVPMIPIDEVASTQDWHLRLRRDGDAIVRYLVENKCDLASFTIQDMIGIMRKLNIVRSDRQELFELLGHVKGSLSNSSVSVKTTHPLVLIYSHADPHIGEQLRALERVYSPSRYQTLLATTRFQSGHFVDMSSSQDLVFKFRENDSTCFVHPILVALFGVKLPALENAFVYGDSYSLLRQLYELKKVRPDNYMLLINRLTEDAPILFTGVNDVVSTEVQRANVHTMIRKLILNIRLGIFYCCDSEAVDPYLMKIIHTSSSQMMADEEQLLASVLAIVGFRPALVSVVRAGAAPGFDVNLQSVPYIVVNPARMITTMDNPVAINSSSVYSLTFDGATGRVLFSPPHMSYQGQLGCRGVDALPILHGNNMPVLERPMNAPVIVNGTLIYYVERRQNKNIIGGESYAGFRSLINDRPMDVANDITINGILYRLRSAVCYKVGDQLIDGCEPAGDIFLKGYYTVVFTELGPWLYDPLSVFSKPAREARLLRALKNHYARENAGEDEALFYDWLKQESTQPVLMAKQQQLMNHRAMFDDDLLPMEEAMSLVSRHCCVLVYAQDYEPYIAAKNIAEIFC</sequence>
<dbReference type="EMBL" id="MH320550">
    <property type="protein sequence ID" value="AYO88081.1"/>
    <property type="molecule type" value="Genomic_DNA"/>
</dbReference>
<organismHost>
    <name type="scientific">Homo sapiens</name>
    <name type="common">Human</name>
    <dbReference type="NCBI Taxonomy" id="9606"/>
</organismHost>
<dbReference type="EMBL" id="MH320551">
    <property type="protein sequence ID" value="AYO88251.1"/>
    <property type="molecule type" value="Genomic_DNA"/>
</dbReference>
<comment type="function">
    <text evidence="3">Major component of the virion core that undergoes proteolytic processing during the immature virion (IV) to mature virion (MV) transition. Essential for the formation of a structurally normal core.</text>
</comment>
<proteinExistence type="predicted"/>
<evidence type="ECO:0000313" key="10">
    <source>
        <dbReference type="EMBL" id="AYO88251.1"/>
    </source>
</evidence>
<feature type="compositionally biased region" description="Low complexity" evidence="5">
    <location>
        <begin position="62"/>
        <end position="89"/>
    </location>
</feature>